<protein>
    <submittedName>
        <fullName evidence="5">RH2 domain-containing protein</fullName>
    </submittedName>
</protein>
<dbReference type="GO" id="GO:0030159">
    <property type="term" value="F:signaling receptor complex adaptor activity"/>
    <property type="evidence" value="ECO:0007669"/>
    <property type="project" value="TreeGrafter"/>
</dbReference>
<dbReference type="PANTHER" id="PTHR13886:SF4">
    <property type="entry name" value="JNK-INTERACTING PROTEIN 3"/>
    <property type="match status" value="1"/>
</dbReference>
<dbReference type="Proteomes" id="UP000275846">
    <property type="component" value="Unassembled WGS sequence"/>
</dbReference>
<dbReference type="Pfam" id="PF16471">
    <property type="entry name" value="JIP_LZII"/>
    <property type="match status" value="1"/>
</dbReference>
<reference evidence="3 4" key="2">
    <citation type="submission" date="2018-11" db="EMBL/GenBank/DDBJ databases">
        <authorList>
            <consortium name="Pathogen Informatics"/>
        </authorList>
    </citation>
    <scope>NUCLEOTIDE SEQUENCE [LARGE SCALE GENOMIC DNA]</scope>
    <source>
        <strain evidence="3 4">NST_G2</strain>
    </source>
</reference>
<dbReference type="GO" id="GO:0005737">
    <property type="term" value="C:cytoplasm"/>
    <property type="evidence" value="ECO:0007669"/>
    <property type="project" value="TreeGrafter"/>
</dbReference>
<dbReference type="AlphaFoldDB" id="A0A183SVM4"/>
<evidence type="ECO:0000313" key="4">
    <source>
        <dbReference type="Proteomes" id="UP000275846"/>
    </source>
</evidence>
<dbReference type="WBParaSite" id="SSLN_0000860201-mRNA-1">
    <property type="protein sequence ID" value="SSLN_0000860201-mRNA-1"/>
    <property type="gene ID" value="SSLN_0000860201"/>
</dbReference>
<feature type="coiled-coil region" evidence="1">
    <location>
        <begin position="7"/>
        <end position="34"/>
    </location>
</feature>
<dbReference type="InterPro" id="IPR039911">
    <property type="entry name" value="JIP3/JIP4"/>
</dbReference>
<proteinExistence type="predicted"/>
<accession>A0A183SVM4</accession>
<dbReference type="OrthoDB" id="10256043at2759"/>
<name>A0A183SVM4_SCHSO</name>
<evidence type="ECO:0000313" key="5">
    <source>
        <dbReference type="WBParaSite" id="SSLN_0000860201-mRNA-1"/>
    </source>
</evidence>
<dbReference type="GO" id="GO:0016192">
    <property type="term" value="P:vesicle-mediated transport"/>
    <property type="evidence" value="ECO:0007669"/>
    <property type="project" value="TreeGrafter"/>
</dbReference>
<dbReference type="PROSITE" id="PS51777">
    <property type="entry name" value="RH2"/>
    <property type="match status" value="1"/>
</dbReference>
<dbReference type="InterPro" id="IPR032486">
    <property type="entry name" value="JIP_LZII"/>
</dbReference>
<evidence type="ECO:0000259" key="2">
    <source>
        <dbReference type="PROSITE" id="PS51777"/>
    </source>
</evidence>
<dbReference type="STRING" id="70667.A0A183SVM4"/>
<organism evidence="5">
    <name type="scientific">Schistocephalus solidus</name>
    <name type="common">Tapeworm</name>
    <dbReference type="NCBI Taxonomy" id="70667"/>
    <lineage>
        <taxon>Eukaryota</taxon>
        <taxon>Metazoa</taxon>
        <taxon>Spiralia</taxon>
        <taxon>Lophotrochozoa</taxon>
        <taxon>Platyhelminthes</taxon>
        <taxon>Cestoda</taxon>
        <taxon>Eucestoda</taxon>
        <taxon>Diphyllobothriidea</taxon>
        <taxon>Diphyllobothriidae</taxon>
        <taxon>Schistocephalus</taxon>
    </lineage>
</organism>
<dbReference type="Gene3D" id="1.20.5.1000">
    <property type="entry name" value="arf6 gtpase in complex with a specific effector, jip4"/>
    <property type="match status" value="1"/>
</dbReference>
<gene>
    <name evidence="3" type="ORF">SSLN_LOCUS8272</name>
</gene>
<dbReference type="GO" id="GO:0008432">
    <property type="term" value="F:JUN kinase binding"/>
    <property type="evidence" value="ECO:0007669"/>
    <property type="project" value="TreeGrafter"/>
</dbReference>
<keyword evidence="4" id="KW-1185">Reference proteome</keyword>
<dbReference type="EMBL" id="UYSU01034565">
    <property type="protein sequence ID" value="VDL94657.1"/>
    <property type="molecule type" value="Genomic_DNA"/>
</dbReference>
<dbReference type="InterPro" id="IPR034744">
    <property type="entry name" value="RH2"/>
</dbReference>
<evidence type="ECO:0000313" key="3">
    <source>
        <dbReference type="EMBL" id="VDL94657.1"/>
    </source>
</evidence>
<dbReference type="GO" id="GO:0005078">
    <property type="term" value="F:MAP-kinase scaffold activity"/>
    <property type="evidence" value="ECO:0007669"/>
    <property type="project" value="InterPro"/>
</dbReference>
<dbReference type="GO" id="GO:0019894">
    <property type="term" value="F:kinesin binding"/>
    <property type="evidence" value="ECO:0007669"/>
    <property type="project" value="TreeGrafter"/>
</dbReference>
<reference evidence="5" key="1">
    <citation type="submission" date="2016-06" db="UniProtKB">
        <authorList>
            <consortium name="WormBaseParasite"/>
        </authorList>
    </citation>
    <scope>IDENTIFICATION</scope>
</reference>
<feature type="coiled-coil region" evidence="1">
    <location>
        <begin position="180"/>
        <end position="303"/>
    </location>
</feature>
<evidence type="ECO:0000256" key="1">
    <source>
        <dbReference type="SAM" id="Coils"/>
    </source>
</evidence>
<feature type="domain" description="RH2" evidence="2">
    <location>
        <begin position="275"/>
        <end position="343"/>
    </location>
</feature>
<dbReference type="PANTHER" id="PTHR13886">
    <property type="entry name" value="JNK/SAPK-ASSOCIATED PROTEIN"/>
    <property type="match status" value="1"/>
</dbReference>
<sequence length="478" mass="53531">MIRLQHLFTLEDELHEKKKNIETLKQANASSQRLLELKLKNLIDQKRESDLRSAYANLRQRYGDLFRAHVEYLEKAHVSADVSRELAEPTLGGTAPKTGAALSTELSAFAVNTGISGPVISVSHKGDSPYDWGARKKIMQSICETTPELTLDLDGSPFSKFGDDKFDEVSVSEKSEGAEGDDVSREVSKLVRENNELEETKNALNVVIHDLLTQLEDLTVEKNQLKETLSQLQVARSGTQLHIAGLEQELTRLKKELNTALVAQQEPEGTPFSKRTRFTRDEMARVLLERNQLKEDLYELRESMRWSEVLHARGQDNQTDRPWLREPGHRSGFLTFFSRLFRRPGRHSSVDSAGPGNISVSYENASSRSSEGVRISGPRTSGETFAKLQYLRESHGRVEPSALLMVGQSAGVLFCHDCLAVDDDHDDDKYSPFPLSALRLDFPFLVAASPQPEARPPLLRPGHSLLLVFVAFMQAAKV</sequence>
<keyword evidence="1" id="KW-0175">Coiled coil</keyword>